<dbReference type="Proteomes" id="UP001203410">
    <property type="component" value="Unassembled WGS sequence"/>
</dbReference>
<dbReference type="RefSeq" id="WP_249903076.1">
    <property type="nucleotide sequence ID" value="NZ_JAMGBA010000001.1"/>
</dbReference>
<gene>
    <name evidence="2" type="ORF">LZ496_02835</name>
</gene>
<name>A0ABT0RRT7_9SPHN</name>
<keyword evidence="3" id="KW-1185">Reference proteome</keyword>
<dbReference type="EMBL" id="JAMGBA010000001">
    <property type="protein sequence ID" value="MCL6697719.1"/>
    <property type="molecule type" value="Genomic_DNA"/>
</dbReference>
<organism evidence="2 3">
    <name type="scientific">Sphingomonas caseinilyticus</name>
    <dbReference type="NCBI Taxonomy" id="2908205"/>
    <lineage>
        <taxon>Bacteria</taxon>
        <taxon>Pseudomonadati</taxon>
        <taxon>Pseudomonadota</taxon>
        <taxon>Alphaproteobacteria</taxon>
        <taxon>Sphingomonadales</taxon>
        <taxon>Sphingomonadaceae</taxon>
        <taxon>Sphingomonas</taxon>
    </lineage>
</organism>
<evidence type="ECO:0000256" key="1">
    <source>
        <dbReference type="SAM" id="MobiDB-lite"/>
    </source>
</evidence>
<proteinExistence type="predicted"/>
<feature type="region of interest" description="Disordered" evidence="1">
    <location>
        <begin position="1"/>
        <end position="22"/>
    </location>
</feature>
<protein>
    <submittedName>
        <fullName evidence="2">Uncharacterized protein</fullName>
    </submittedName>
</protein>
<sequence>MANDREKQRTETDSEIEREIREGRKLTAKDLMARLAGPGAMKGASPVSPVQQAENEIGSWLGNNLQDDCGQLRVVLHRNLKGSECLLENLDQPLTAIEEYLRRLLATDNLLKEIVREADVEWGRVMDERPHFEREGAAANPDDPYTCIGVRKTLGDALERLPHATK</sequence>
<accession>A0ABT0RRT7</accession>
<evidence type="ECO:0000313" key="2">
    <source>
        <dbReference type="EMBL" id="MCL6697719.1"/>
    </source>
</evidence>
<evidence type="ECO:0000313" key="3">
    <source>
        <dbReference type="Proteomes" id="UP001203410"/>
    </source>
</evidence>
<comment type="caution">
    <text evidence="2">The sequence shown here is derived from an EMBL/GenBank/DDBJ whole genome shotgun (WGS) entry which is preliminary data.</text>
</comment>
<reference evidence="2 3" key="1">
    <citation type="submission" date="2022-05" db="EMBL/GenBank/DDBJ databases">
        <authorList>
            <person name="Jo J.-H."/>
            <person name="Im W.-T."/>
        </authorList>
    </citation>
    <scope>NUCLEOTIDE SEQUENCE [LARGE SCALE GENOMIC DNA]</scope>
    <source>
        <strain evidence="2 3">NSE70-1</strain>
    </source>
</reference>